<reference evidence="1" key="2">
    <citation type="journal article" date="2015" name="Fish Shellfish Immunol.">
        <title>Early steps in the European eel (Anguilla anguilla)-Vibrio vulnificus interaction in the gills: Role of the RtxA13 toxin.</title>
        <authorList>
            <person name="Callol A."/>
            <person name="Pajuelo D."/>
            <person name="Ebbesson L."/>
            <person name="Teles M."/>
            <person name="MacKenzie S."/>
            <person name="Amaro C."/>
        </authorList>
    </citation>
    <scope>NUCLEOTIDE SEQUENCE</scope>
</reference>
<organism evidence="1">
    <name type="scientific">Anguilla anguilla</name>
    <name type="common">European freshwater eel</name>
    <name type="synonym">Muraena anguilla</name>
    <dbReference type="NCBI Taxonomy" id="7936"/>
    <lineage>
        <taxon>Eukaryota</taxon>
        <taxon>Metazoa</taxon>
        <taxon>Chordata</taxon>
        <taxon>Craniata</taxon>
        <taxon>Vertebrata</taxon>
        <taxon>Euteleostomi</taxon>
        <taxon>Actinopterygii</taxon>
        <taxon>Neopterygii</taxon>
        <taxon>Teleostei</taxon>
        <taxon>Anguilliformes</taxon>
        <taxon>Anguillidae</taxon>
        <taxon>Anguilla</taxon>
    </lineage>
</organism>
<proteinExistence type="predicted"/>
<dbReference type="EMBL" id="GBXM01007535">
    <property type="protein sequence ID" value="JAI01043.1"/>
    <property type="molecule type" value="Transcribed_RNA"/>
</dbReference>
<reference evidence="1" key="1">
    <citation type="submission" date="2014-11" db="EMBL/GenBank/DDBJ databases">
        <authorList>
            <person name="Amaro Gonzalez C."/>
        </authorList>
    </citation>
    <scope>NUCLEOTIDE SEQUENCE</scope>
</reference>
<accession>A0A0E9XE71</accession>
<protein>
    <submittedName>
        <fullName evidence="1">Uncharacterized protein</fullName>
    </submittedName>
</protein>
<dbReference type="AlphaFoldDB" id="A0A0E9XE71"/>
<evidence type="ECO:0000313" key="1">
    <source>
        <dbReference type="EMBL" id="JAI01043.1"/>
    </source>
</evidence>
<name>A0A0E9XE71_ANGAN</name>
<sequence>MTSGCTLDWASSGMLSLDVGGRGRKLTILFSLTIKQGFPSLNPKVGSSRPEHLSSQDLLKIQAFLIPWLLSSSPRLM</sequence>